<keyword evidence="4" id="KW-1185">Reference proteome</keyword>
<dbReference type="AlphaFoldDB" id="A0A3P7JLX8"/>
<evidence type="ECO:0000259" key="2">
    <source>
        <dbReference type="PROSITE" id="PS50021"/>
    </source>
</evidence>
<dbReference type="STRING" id="42156.A0A3P7JLX8"/>
<feature type="compositionally biased region" description="Basic and acidic residues" evidence="1">
    <location>
        <begin position="84"/>
        <end position="96"/>
    </location>
</feature>
<proteinExistence type="predicted"/>
<accession>A0A3P7JLX8</accession>
<feature type="region of interest" description="Disordered" evidence="1">
    <location>
        <begin position="83"/>
        <end position="117"/>
    </location>
</feature>
<feature type="compositionally biased region" description="Low complexity" evidence="1">
    <location>
        <begin position="201"/>
        <end position="220"/>
    </location>
</feature>
<sequence>MASSKTSSNSYGLSGFSTSHQEQNTINSNELYSNNCSHTSSLLSNNSHSSTVSSSSFTAPRPQAIVTPMTATVTINELSATVNKESKTDEMADNKGDNNGMMPDIKNNNTPKKQERLNDTNQHCTQCFAVISQQTTATCNTTNNSNCRNTDFVSTIATISPLTGDVSASETTIRFTAPLDTVSSYIPTSYVSSKKSERILSLNKSTSSTSRSSATTQPSSFNRTITDKHHAAPTRLTNLRTNESVTKPKLATNAAGAKAPRSRLYRSPIIHTPTSGTGSNVTINNNAVENMRKVLENRLNITLPSARAQLSALLADGVKLCNFANRIRLRSVNSLFTPVSEELPLSPPKCRRNVDSFLAACRRIGVPEVSL</sequence>
<dbReference type="SUPFAM" id="SSF47576">
    <property type="entry name" value="Calponin-homology domain, CH-domain"/>
    <property type="match status" value="1"/>
</dbReference>
<protein>
    <recommendedName>
        <fullName evidence="2">Calponin-homology (CH) domain-containing protein</fullName>
    </recommendedName>
</protein>
<evidence type="ECO:0000313" key="3">
    <source>
        <dbReference type="EMBL" id="VDM92073.1"/>
    </source>
</evidence>
<dbReference type="EMBL" id="UYRX01001750">
    <property type="protein sequence ID" value="VDM92073.1"/>
    <property type="molecule type" value="Genomic_DNA"/>
</dbReference>
<feature type="domain" description="Calponin-homology (CH)" evidence="2">
    <location>
        <begin position="289"/>
        <end position="371"/>
    </location>
</feature>
<evidence type="ECO:0000256" key="1">
    <source>
        <dbReference type="SAM" id="MobiDB-lite"/>
    </source>
</evidence>
<dbReference type="InterPro" id="IPR036872">
    <property type="entry name" value="CH_dom_sf"/>
</dbReference>
<evidence type="ECO:0000313" key="4">
    <source>
        <dbReference type="Proteomes" id="UP000277928"/>
    </source>
</evidence>
<dbReference type="PROSITE" id="PS50021">
    <property type="entry name" value="CH"/>
    <property type="match status" value="1"/>
</dbReference>
<dbReference type="Gene3D" id="1.10.418.10">
    <property type="entry name" value="Calponin-like domain"/>
    <property type="match status" value="1"/>
</dbReference>
<dbReference type="OrthoDB" id="5867228at2759"/>
<organism evidence="3 4">
    <name type="scientific">Litomosoides sigmodontis</name>
    <name type="common">Filarial nematode worm</name>
    <dbReference type="NCBI Taxonomy" id="42156"/>
    <lineage>
        <taxon>Eukaryota</taxon>
        <taxon>Metazoa</taxon>
        <taxon>Ecdysozoa</taxon>
        <taxon>Nematoda</taxon>
        <taxon>Chromadorea</taxon>
        <taxon>Rhabditida</taxon>
        <taxon>Spirurina</taxon>
        <taxon>Spiruromorpha</taxon>
        <taxon>Filarioidea</taxon>
        <taxon>Onchocercidae</taxon>
        <taxon>Litomosoides</taxon>
    </lineage>
</organism>
<dbReference type="OMA" id="HITTMID"/>
<feature type="region of interest" description="Disordered" evidence="1">
    <location>
        <begin position="1"/>
        <end position="22"/>
    </location>
</feature>
<dbReference type="Proteomes" id="UP000277928">
    <property type="component" value="Unassembled WGS sequence"/>
</dbReference>
<name>A0A3P7JLX8_LITSI</name>
<dbReference type="InterPro" id="IPR001715">
    <property type="entry name" value="CH_dom"/>
</dbReference>
<feature type="region of interest" description="Disordered" evidence="1">
    <location>
        <begin position="196"/>
        <end position="239"/>
    </location>
</feature>
<reference evidence="3 4" key="1">
    <citation type="submission" date="2018-08" db="EMBL/GenBank/DDBJ databases">
        <authorList>
            <person name="Laetsch R D."/>
            <person name="Stevens L."/>
            <person name="Kumar S."/>
            <person name="Blaxter L. M."/>
        </authorList>
    </citation>
    <scope>NUCLEOTIDE SEQUENCE [LARGE SCALE GENOMIC DNA]</scope>
</reference>
<gene>
    <name evidence="3" type="ORF">NLS_LOCUS9619</name>
</gene>